<proteinExistence type="predicted"/>
<feature type="transmembrane region" description="Helical" evidence="1">
    <location>
        <begin position="108"/>
        <end position="127"/>
    </location>
</feature>
<dbReference type="AlphaFoldDB" id="A0A2I0QRM7"/>
<dbReference type="OrthoDB" id="9813518at2"/>
<dbReference type="Proteomes" id="UP000243524">
    <property type="component" value="Unassembled WGS sequence"/>
</dbReference>
<evidence type="ECO:0000259" key="2">
    <source>
        <dbReference type="Pfam" id="PF07885"/>
    </source>
</evidence>
<evidence type="ECO:0000313" key="3">
    <source>
        <dbReference type="EMBL" id="PKR76969.1"/>
    </source>
</evidence>
<accession>A0A2I0QRM7</accession>
<dbReference type="RefSeq" id="WP_101332719.1">
    <property type="nucleotide sequence ID" value="NZ_PJNH01000004.1"/>
</dbReference>
<evidence type="ECO:0000313" key="4">
    <source>
        <dbReference type="Proteomes" id="UP000243524"/>
    </source>
</evidence>
<organism evidence="3 4">
    <name type="scientific">Halalkalibacillus sediminis</name>
    <dbReference type="NCBI Taxonomy" id="2018042"/>
    <lineage>
        <taxon>Bacteria</taxon>
        <taxon>Bacillati</taxon>
        <taxon>Bacillota</taxon>
        <taxon>Bacilli</taxon>
        <taxon>Bacillales</taxon>
        <taxon>Bacillaceae</taxon>
        <taxon>Halalkalibacillus</taxon>
    </lineage>
</organism>
<keyword evidence="1" id="KW-0472">Membrane</keyword>
<comment type="caution">
    <text evidence="3">The sequence shown here is derived from an EMBL/GenBank/DDBJ whole genome shotgun (WGS) entry which is preliminary data.</text>
</comment>
<dbReference type="InterPro" id="IPR013099">
    <property type="entry name" value="K_chnl_dom"/>
</dbReference>
<feature type="transmembrane region" description="Helical" evidence="1">
    <location>
        <begin position="6"/>
        <end position="24"/>
    </location>
</feature>
<feature type="transmembrane region" description="Helical" evidence="1">
    <location>
        <begin position="78"/>
        <end position="96"/>
    </location>
</feature>
<protein>
    <recommendedName>
        <fullName evidence="2">Potassium channel domain-containing protein</fullName>
    </recommendedName>
</protein>
<name>A0A2I0QRM7_9BACI</name>
<keyword evidence="1" id="KW-1133">Transmembrane helix</keyword>
<feature type="transmembrane region" description="Helical" evidence="1">
    <location>
        <begin position="36"/>
        <end position="58"/>
    </location>
</feature>
<evidence type="ECO:0000256" key="1">
    <source>
        <dbReference type="SAM" id="Phobius"/>
    </source>
</evidence>
<dbReference type="Pfam" id="PF07885">
    <property type="entry name" value="Ion_trans_2"/>
    <property type="match status" value="1"/>
</dbReference>
<dbReference type="Gene3D" id="1.10.287.70">
    <property type="match status" value="1"/>
</dbReference>
<keyword evidence="1" id="KW-0812">Transmembrane</keyword>
<gene>
    <name evidence="3" type="ORF">CEY16_14285</name>
</gene>
<reference evidence="3 4" key="1">
    <citation type="submission" date="2017-06" db="EMBL/GenBank/DDBJ databases">
        <title>the draft geome sequence of Illustriluteabacillus marina B3227.</title>
        <authorList>
            <person name="He R.-H."/>
            <person name="Du Z.-J."/>
        </authorList>
    </citation>
    <scope>NUCLEOTIDE SEQUENCE [LARGE SCALE GENOMIC DNA]</scope>
    <source>
        <strain evidence="3 4">B3227</strain>
    </source>
</reference>
<feature type="domain" description="Potassium channel" evidence="2">
    <location>
        <begin position="44"/>
        <end position="126"/>
    </location>
</feature>
<dbReference type="SUPFAM" id="SSF81324">
    <property type="entry name" value="Voltage-gated potassium channels"/>
    <property type="match status" value="1"/>
</dbReference>
<keyword evidence="4" id="KW-1185">Reference proteome</keyword>
<sequence>MNEFFLVLVIVILIHSFHIFLKNFHDVRGSFSKELFSAFFAMYFILMLGFALVYFLLAEMGVVLLDDAPLQAGDSFEKFFHAIYFSGVTLMTVGYGDITPVGIGRVIALMEAFIGYLLPAAFLYKLFR</sequence>
<dbReference type="EMBL" id="PJNH01000004">
    <property type="protein sequence ID" value="PKR76969.1"/>
    <property type="molecule type" value="Genomic_DNA"/>
</dbReference>